<name>A0ABU2TW44_9ACTN</name>
<evidence type="ECO:0000259" key="2">
    <source>
        <dbReference type="SMART" id="SM00421"/>
    </source>
</evidence>
<feature type="region of interest" description="Disordered" evidence="1">
    <location>
        <begin position="1"/>
        <end position="26"/>
    </location>
</feature>
<dbReference type="RefSeq" id="WP_311696676.1">
    <property type="nucleotide sequence ID" value="NZ_JAVREY010000022.1"/>
</dbReference>
<dbReference type="Gene3D" id="3.30.450.20">
    <property type="entry name" value="PAS domain"/>
    <property type="match status" value="1"/>
</dbReference>
<dbReference type="Pfam" id="PF08448">
    <property type="entry name" value="PAS_4"/>
    <property type="match status" value="1"/>
</dbReference>
<dbReference type="Proteomes" id="UP001183809">
    <property type="component" value="Unassembled WGS sequence"/>
</dbReference>
<protein>
    <submittedName>
        <fullName evidence="3">LuxR C-terminal-related transcriptional regulator</fullName>
    </submittedName>
</protein>
<feature type="compositionally biased region" description="Basic and acidic residues" evidence="1">
    <location>
        <begin position="1"/>
        <end position="10"/>
    </location>
</feature>
<comment type="caution">
    <text evidence="3">The sequence shown here is derived from an EMBL/GenBank/DDBJ whole genome shotgun (WGS) entry which is preliminary data.</text>
</comment>
<feature type="domain" description="HTH luxR-type" evidence="2">
    <location>
        <begin position="161"/>
        <end position="218"/>
    </location>
</feature>
<reference evidence="4" key="1">
    <citation type="submission" date="2023-07" db="EMBL/GenBank/DDBJ databases">
        <title>30 novel species of actinomycetes from the DSMZ collection.</title>
        <authorList>
            <person name="Nouioui I."/>
        </authorList>
    </citation>
    <scope>NUCLEOTIDE SEQUENCE [LARGE SCALE GENOMIC DNA]</scope>
    <source>
        <strain evidence="4">DSM 41699</strain>
    </source>
</reference>
<organism evidence="3 4">
    <name type="scientific">Streptomyces gibsoniae</name>
    <dbReference type="NCBI Taxonomy" id="3075529"/>
    <lineage>
        <taxon>Bacteria</taxon>
        <taxon>Bacillati</taxon>
        <taxon>Actinomycetota</taxon>
        <taxon>Actinomycetes</taxon>
        <taxon>Kitasatosporales</taxon>
        <taxon>Streptomycetaceae</taxon>
        <taxon>Streptomyces</taxon>
    </lineage>
</organism>
<dbReference type="InterPro" id="IPR016032">
    <property type="entry name" value="Sig_transdc_resp-reg_C-effctor"/>
</dbReference>
<dbReference type="InterPro" id="IPR035965">
    <property type="entry name" value="PAS-like_dom_sf"/>
</dbReference>
<dbReference type="InterPro" id="IPR036388">
    <property type="entry name" value="WH-like_DNA-bd_sf"/>
</dbReference>
<evidence type="ECO:0000313" key="4">
    <source>
        <dbReference type="Proteomes" id="UP001183809"/>
    </source>
</evidence>
<dbReference type="Gene3D" id="1.10.10.10">
    <property type="entry name" value="Winged helix-like DNA-binding domain superfamily/Winged helix DNA-binding domain"/>
    <property type="match status" value="1"/>
</dbReference>
<proteinExistence type="predicted"/>
<keyword evidence="4" id="KW-1185">Reference proteome</keyword>
<dbReference type="SMART" id="SM00421">
    <property type="entry name" value="HTH_LUXR"/>
    <property type="match status" value="1"/>
</dbReference>
<dbReference type="InterPro" id="IPR000792">
    <property type="entry name" value="Tscrpt_reg_LuxR_C"/>
</dbReference>
<dbReference type="EMBL" id="JAVREY010000022">
    <property type="protein sequence ID" value="MDT0465184.1"/>
    <property type="molecule type" value="Genomic_DNA"/>
</dbReference>
<dbReference type="SUPFAM" id="SSF46894">
    <property type="entry name" value="C-terminal effector domain of the bipartite response regulators"/>
    <property type="match status" value="1"/>
</dbReference>
<evidence type="ECO:0000313" key="3">
    <source>
        <dbReference type="EMBL" id="MDT0465184.1"/>
    </source>
</evidence>
<evidence type="ECO:0000256" key="1">
    <source>
        <dbReference type="SAM" id="MobiDB-lite"/>
    </source>
</evidence>
<sequence>MDTPERRTGDEPGGSGEPGTLPTPGADQTVYWRNRATALFDRIPLPVAFCDAEGVILTANRAMASEWGTLAGRLVGRRALELFRPTAERRLDPLAEALRLRRRARYPVEVTWCPAAGEERRGEMTIDVVVGNAPDGALHLLLVLRAFEAPADQPAPRTRASGGASDIEARILALAAAGFTSTRIATEVGLTADGVNYHFARLSRRWNVTNRTALVARAYVNGVLSPEAWPPAPA</sequence>
<dbReference type="Pfam" id="PF00196">
    <property type="entry name" value="GerE"/>
    <property type="match status" value="1"/>
</dbReference>
<dbReference type="SUPFAM" id="SSF55785">
    <property type="entry name" value="PYP-like sensor domain (PAS domain)"/>
    <property type="match status" value="1"/>
</dbReference>
<accession>A0ABU2TW44</accession>
<gene>
    <name evidence="3" type="ORF">RM764_19600</name>
</gene>
<dbReference type="InterPro" id="IPR013656">
    <property type="entry name" value="PAS_4"/>
</dbReference>